<evidence type="ECO:0000313" key="4">
    <source>
        <dbReference type="Proteomes" id="UP001243195"/>
    </source>
</evidence>
<comment type="caution">
    <text evidence="3">The sequence shown here is derived from an EMBL/GenBank/DDBJ whole genome shotgun (WGS) entry which is preliminary data.</text>
</comment>
<dbReference type="RefSeq" id="WP_004859339.1">
    <property type="nucleotide sequence ID" value="NZ_BBLI01000107.1"/>
</dbReference>
<reference evidence="3" key="1">
    <citation type="submission" date="2023-08" db="EMBL/GenBank/DDBJ databases">
        <title>Emergence of clinically-relevant ST2 carbapenem-resistant Acinetobacter baumannii strains in hospital sewages in Zhejiang, East of China.</title>
        <authorList>
            <person name="Kaichao C."/>
            <person name="Zhang R."/>
        </authorList>
    </citation>
    <scope>NUCLEOTIDE SEQUENCE</scope>
    <source>
        <strain evidence="3">M-SY-60</strain>
    </source>
</reference>
<feature type="region of interest" description="Disordered" evidence="1">
    <location>
        <begin position="22"/>
        <end position="45"/>
    </location>
</feature>
<dbReference type="AlphaFoldDB" id="A0AAW8JHF9"/>
<dbReference type="InterPro" id="IPR048923">
    <property type="entry name" value="RE_NgoFVII_C"/>
</dbReference>
<protein>
    <submittedName>
        <fullName evidence="3">NgoFVII family restriction endonuclease</fullName>
        <ecNumber evidence="3">3.1.21.-</ecNumber>
    </submittedName>
</protein>
<keyword evidence="3" id="KW-0540">Nuclease</keyword>
<proteinExistence type="predicted"/>
<feature type="domain" description="Restriction endonuclease type II NgoFVII C-terminal B3-like DNA-binding" evidence="2">
    <location>
        <begin position="10"/>
        <end position="131"/>
    </location>
</feature>
<dbReference type="Proteomes" id="UP001243195">
    <property type="component" value="Unassembled WGS sequence"/>
</dbReference>
<accession>A0AAW8JHF9</accession>
<dbReference type="Pfam" id="PF20731">
    <property type="entry name" value="RE_NgoFVII_C"/>
    <property type="match status" value="1"/>
</dbReference>
<evidence type="ECO:0000313" key="3">
    <source>
        <dbReference type="EMBL" id="MDQ9071065.1"/>
    </source>
</evidence>
<keyword evidence="3" id="KW-0378">Hydrolase</keyword>
<evidence type="ECO:0000256" key="1">
    <source>
        <dbReference type="SAM" id="MobiDB-lite"/>
    </source>
</evidence>
<sequence length="147" mass="16780">MTPEEKNLFNNYPQLTLTLLKQTGDETGEKSGPNWGQRDNREGDEMYIPLPSREQNTGFFPSTGENFTVTTIDNKVFNCVRQQTDGKAITTVGDISLLGRYIREKMDIGQFDPVTKSDLENYGRTDVTFYKKSDKNFVMSFEVPVED</sequence>
<name>A0AAW8JHF9_9GAMM</name>
<dbReference type="GeneID" id="84208711"/>
<gene>
    <name evidence="3" type="ORF">RFH51_06290</name>
</gene>
<keyword evidence="3" id="KW-0255">Endonuclease</keyword>
<dbReference type="GO" id="GO:0004519">
    <property type="term" value="F:endonuclease activity"/>
    <property type="evidence" value="ECO:0007669"/>
    <property type="project" value="UniProtKB-KW"/>
</dbReference>
<dbReference type="EMBL" id="JAVIDA010000006">
    <property type="protein sequence ID" value="MDQ9071065.1"/>
    <property type="molecule type" value="Genomic_DNA"/>
</dbReference>
<organism evidence="3 4">
    <name type="scientific">Acinetobacter gerneri</name>
    <dbReference type="NCBI Taxonomy" id="202952"/>
    <lineage>
        <taxon>Bacteria</taxon>
        <taxon>Pseudomonadati</taxon>
        <taxon>Pseudomonadota</taxon>
        <taxon>Gammaproteobacteria</taxon>
        <taxon>Moraxellales</taxon>
        <taxon>Moraxellaceae</taxon>
        <taxon>Acinetobacter</taxon>
    </lineage>
</organism>
<dbReference type="GO" id="GO:0016787">
    <property type="term" value="F:hydrolase activity"/>
    <property type="evidence" value="ECO:0007669"/>
    <property type="project" value="UniProtKB-KW"/>
</dbReference>
<evidence type="ECO:0000259" key="2">
    <source>
        <dbReference type="Pfam" id="PF20731"/>
    </source>
</evidence>
<dbReference type="EC" id="3.1.21.-" evidence="3"/>